<feature type="region of interest" description="Disordered" evidence="1">
    <location>
        <begin position="402"/>
        <end position="425"/>
    </location>
</feature>
<evidence type="ECO:0000313" key="2">
    <source>
        <dbReference type="EMBL" id="GER56198.1"/>
    </source>
</evidence>
<comment type="caution">
    <text evidence="2">The sequence shown here is derived from an EMBL/GenBank/DDBJ whole genome shotgun (WGS) entry which is preliminary data.</text>
</comment>
<dbReference type="AlphaFoldDB" id="A0A5A7RGE8"/>
<feature type="region of interest" description="Disordered" evidence="1">
    <location>
        <begin position="174"/>
        <end position="197"/>
    </location>
</feature>
<dbReference type="Proteomes" id="UP000325081">
    <property type="component" value="Unassembled WGS sequence"/>
</dbReference>
<accession>A0A5A7RGE8</accession>
<name>A0A5A7RGE8_STRAF</name>
<evidence type="ECO:0000313" key="3">
    <source>
        <dbReference type="Proteomes" id="UP000325081"/>
    </source>
</evidence>
<keyword evidence="3" id="KW-1185">Reference proteome</keyword>
<protein>
    <submittedName>
        <fullName evidence="2">Pectinesterase</fullName>
    </submittedName>
</protein>
<dbReference type="EMBL" id="BKCP01012548">
    <property type="protein sequence ID" value="GER56198.1"/>
    <property type="molecule type" value="Genomic_DNA"/>
</dbReference>
<organism evidence="2 3">
    <name type="scientific">Striga asiatica</name>
    <name type="common">Asiatic witchweed</name>
    <name type="synonym">Buchnera asiatica</name>
    <dbReference type="NCBI Taxonomy" id="4170"/>
    <lineage>
        <taxon>Eukaryota</taxon>
        <taxon>Viridiplantae</taxon>
        <taxon>Streptophyta</taxon>
        <taxon>Embryophyta</taxon>
        <taxon>Tracheophyta</taxon>
        <taxon>Spermatophyta</taxon>
        <taxon>Magnoliopsida</taxon>
        <taxon>eudicotyledons</taxon>
        <taxon>Gunneridae</taxon>
        <taxon>Pentapetalae</taxon>
        <taxon>asterids</taxon>
        <taxon>lamiids</taxon>
        <taxon>Lamiales</taxon>
        <taxon>Orobanchaceae</taxon>
        <taxon>Buchnereae</taxon>
        <taxon>Striga</taxon>
    </lineage>
</organism>
<gene>
    <name evidence="2" type="ORF">STAS_33916</name>
</gene>
<sequence>MGNTSAKGQEQVLQEECLGQENSLNKRLSLSFPSPSLMGLNGLHYDPSYVMYHRESLFWSTLRPLSYLDTVFVNCVVIWTEQVEFVGGFWGWRIIFIIVGEPSGLQGPNTFLSPHESLHAVQYCCRLFTHQKSSRQRLNLHQSLQSPHKSVDLTINYHISPKSRLDLSSSQLFPRASGEKNDGGRRLGRGHGGVGSGRGGGSYCPGVPLLLAVGAFNHLGWIGAWNLGLFVYCGKAAIKNNAAEKEYVITAIQKGVCTLLPMVDQRLKILIPHPEKVPPLLCLDKAKHKYPYTVNRHERNLKHFGMHHVRALVFYGQYKCTGVGASFAGRVSWSRELTEQEAKPIIFIIIGEPSGLPGPNTFLSPHKSLHQYCSCLLMHQKSSRQCLNLHQSLQSPRLDLSSSQLFPRSSGEKNDGGRRLSRGHGGVGRCRGDGSYCPGVPFLLVVGFIIKRVEPHGLGNEKGGLIKFVGGRIGVWNLGLFVYCGKAAIKNNAAEKGICDNSYTERCLYFTTYGEPKTSTIENTMGEKIRS</sequence>
<reference evidence="3" key="1">
    <citation type="journal article" date="2019" name="Curr. Biol.">
        <title>Genome Sequence of Striga asiatica Provides Insight into the Evolution of Plant Parasitism.</title>
        <authorList>
            <person name="Yoshida S."/>
            <person name="Kim S."/>
            <person name="Wafula E.K."/>
            <person name="Tanskanen J."/>
            <person name="Kim Y.M."/>
            <person name="Honaas L."/>
            <person name="Yang Z."/>
            <person name="Spallek T."/>
            <person name="Conn C.E."/>
            <person name="Ichihashi Y."/>
            <person name="Cheong K."/>
            <person name="Cui S."/>
            <person name="Der J.P."/>
            <person name="Gundlach H."/>
            <person name="Jiao Y."/>
            <person name="Hori C."/>
            <person name="Ishida J.K."/>
            <person name="Kasahara H."/>
            <person name="Kiba T."/>
            <person name="Kim M.S."/>
            <person name="Koo N."/>
            <person name="Laohavisit A."/>
            <person name="Lee Y.H."/>
            <person name="Lumba S."/>
            <person name="McCourt P."/>
            <person name="Mortimer J.C."/>
            <person name="Mutuku J.M."/>
            <person name="Nomura T."/>
            <person name="Sasaki-Sekimoto Y."/>
            <person name="Seto Y."/>
            <person name="Wang Y."/>
            <person name="Wakatake T."/>
            <person name="Sakakibara H."/>
            <person name="Demura T."/>
            <person name="Yamaguchi S."/>
            <person name="Yoneyama K."/>
            <person name="Manabe R.I."/>
            <person name="Nelson D.C."/>
            <person name="Schulman A.H."/>
            <person name="Timko M.P."/>
            <person name="dePamphilis C.W."/>
            <person name="Choi D."/>
            <person name="Shirasu K."/>
        </authorList>
    </citation>
    <scope>NUCLEOTIDE SEQUENCE [LARGE SCALE GENOMIC DNA]</scope>
    <source>
        <strain evidence="3">cv. UVA1</strain>
    </source>
</reference>
<feature type="non-terminal residue" evidence="2">
    <location>
        <position position="531"/>
    </location>
</feature>
<evidence type="ECO:0000256" key="1">
    <source>
        <dbReference type="SAM" id="MobiDB-lite"/>
    </source>
</evidence>
<proteinExistence type="predicted"/>